<evidence type="ECO:0008006" key="5">
    <source>
        <dbReference type="Google" id="ProtNLM"/>
    </source>
</evidence>
<keyword evidence="4" id="KW-1185">Reference proteome</keyword>
<dbReference type="Pfam" id="PF00022">
    <property type="entry name" value="Actin"/>
    <property type="match status" value="1"/>
</dbReference>
<dbReference type="InterPro" id="IPR004000">
    <property type="entry name" value="Actin"/>
</dbReference>
<reference evidence="3" key="1">
    <citation type="submission" date="2022-12" db="EMBL/GenBank/DDBJ databases">
        <authorList>
            <person name="Brejova B."/>
        </authorList>
    </citation>
    <scope>NUCLEOTIDE SEQUENCE</scope>
</reference>
<feature type="region of interest" description="Disordered" evidence="2">
    <location>
        <begin position="1"/>
        <end position="67"/>
    </location>
</feature>
<accession>A0A9W4X9X4</accession>
<feature type="region of interest" description="Disordered" evidence="2">
    <location>
        <begin position="172"/>
        <end position="193"/>
    </location>
</feature>
<dbReference type="Gene3D" id="3.30.420.40">
    <property type="match status" value="1"/>
</dbReference>
<organism evidence="3 4">
    <name type="scientific">Candida verbasci</name>
    <dbReference type="NCBI Taxonomy" id="1227364"/>
    <lineage>
        <taxon>Eukaryota</taxon>
        <taxon>Fungi</taxon>
        <taxon>Dikarya</taxon>
        <taxon>Ascomycota</taxon>
        <taxon>Saccharomycotina</taxon>
        <taxon>Pichiomycetes</taxon>
        <taxon>Debaryomycetaceae</taxon>
        <taxon>Candida/Lodderomyces clade</taxon>
        <taxon>Candida</taxon>
    </lineage>
</organism>
<dbReference type="SUPFAM" id="SSF53067">
    <property type="entry name" value="Actin-like ATPase domain"/>
    <property type="match status" value="2"/>
</dbReference>
<evidence type="ECO:0000256" key="2">
    <source>
        <dbReference type="SAM" id="MobiDB-lite"/>
    </source>
</evidence>
<evidence type="ECO:0000313" key="4">
    <source>
        <dbReference type="Proteomes" id="UP001152885"/>
    </source>
</evidence>
<feature type="compositionally biased region" description="Pro residues" evidence="2">
    <location>
        <begin position="1"/>
        <end position="11"/>
    </location>
</feature>
<dbReference type="Proteomes" id="UP001152885">
    <property type="component" value="Unassembled WGS sequence"/>
</dbReference>
<sequence length="830" mass="95607">MSDPINPPTSPPIFESGANTPIPSSQPQPQDQQQQEIDGPETKKSKTSSTTAKKPSAETLQRRKEGRLKAAQTLAQNLKKTGIGRFEKENGFGLTNVKSIPLINQKNYFTEYLKKDEQVAYIRNWRQERDLQSKIKKLKQSGEMIDEKKIEEIKNFDNFNLNEIELEMKKKSNDVEEVDDEDEEENETEEIRQEKARIGEDVIILQPGSSFIRIGKATDAVPETIPNVIAIEKPNREKEDNVVLPHREIIDDEIVINPTFDETKQVISKEFKARMRFYKRRILPNSRETALYFNKKQIAEKIPDHNDPLKKEWINEYDQKYYVGEDALKLVLSGDWILRYPMINGNFNEFSRDYQSRQEIIGDLALIIKEALKKLNITNVGNFKCMLLIPDLYDKCYVENWCELLLKYIGFGKIGIIQESVAATFGAGASTACIVDVGSQTTKIACVDEGMIINDSRILLNYGGDNITETFMKLLIENAFPYKDINLRNSYDWEIATDLKEKFITFQDADIAIQLYNFYKRSPNQSTEKYEFKTFDEVMLAPMGLFFPKIFEIGEKPPSNPSLYSSNKSTNNRLNHLFPKSIDQYNLKSNNPRSKSQDQLKNFNNYCDLQEEDLLMKLCVIDEKDMEYNDDPLWDVPLEKAIVESITNAGLGSDLTKIKKFYGNILIVGGGLGKINGYDLMLTDRINIWRPKILSSTSLNSIVEYINQEIKKNTTKKQQLIDETIKDMEAEQGVKLDEKEVEIPQEIIDDINKQCELNLDLNHIDQLNDEGQIIPINILPPPREFDPTILTWKGGSVYGRLKVVNEMWLTQKDWDVLGSRGLYYKSLFNY</sequence>
<dbReference type="SMART" id="SM00268">
    <property type="entry name" value="ACTIN"/>
    <property type="match status" value="1"/>
</dbReference>
<dbReference type="EMBL" id="CANTUO010000002">
    <property type="protein sequence ID" value="CAI5757793.1"/>
    <property type="molecule type" value="Genomic_DNA"/>
</dbReference>
<dbReference type="PANTHER" id="PTHR11937">
    <property type="entry name" value="ACTIN"/>
    <property type="match status" value="1"/>
</dbReference>
<feature type="compositionally biased region" description="Low complexity" evidence="2">
    <location>
        <begin position="47"/>
        <end position="59"/>
    </location>
</feature>
<feature type="compositionally biased region" description="Low complexity" evidence="2">
    <location>
        <begin position="21"/>
        <end position="37"/>
    </location>
</feature>
<gene>
    <name evidence="3" type="ORF">CANVERA_P2305</name>
</gene>
<evidence type="ECO:0000256" key="1">
    <source>
        <dbReference type="RuleBase" id="RU000487"/>
    </source>
</evidence>
<dbReference type="CDD" id="cd10206">
    <property type="entry name" value="ASKHA_NBD_Arp8-like"/>
    <property type="match status" value="1"/>
</dbReference>
<name>A0A9W4X9X4_9ASCO</name>
<evidence type="ECO:0000313" key="3">
    <source>
        <dbReference type="EMBL" id="CAI5757793.1"/>
    </source>
</evidence>
<dbReference type="Gene3D" id="3.90.640.10">
    <property type="entry name" value="Actin, Chain A, domain 4"/>
    <property type="match status" value="1"/>
</dbReference>
<dbReference type="OrthoDB" id="5572108at2759"/>
<protein>
    <recommendedName>
        <fullName evidence="5">Actin-related protein 8</fullName>
    </recommendedName>
</protein>
<dbReference type="Gene3D" id="3.30.420.580">
    <property type="match status" value="1"/>
</dbReference>
<comment type="similarity">
    <text evidence="1">Belongs to the actin family.</text>
</comment>
<feature type="compositionally biased region" description="Acidic residues" evidence="2">
    <location>
        <begin position="175"/>
        <end position="188"/>
    </location>
</feature>
<comment type="caution">
    <text evidence="3">The sequence shown here is derived from an EMBL/GenBank/DDBJ whole genome shotgun (WGS) entry which is preliminary data.</text>
</comment>
<dbReference type="AlphaFoldDB" id="A0A9W4X9X4"/>
<dbReference type="InterPro" id="IPR043129">
    <property type="entry name" value="ATPase_NBD"/>
</dbReference>
<proteinExistence type="inferred from homology"/>